<evidence type="ECO:0000313" key="3">
    <source>
        <dbReference type="EMBL" id="KAG2582099.1"/>
    </source>
</evidence>
<proteinExistence type="predicted"/>
<protein>
    <recommendedName>
        <fullName evidence="2">PB1-like domain-containing protein</fullName>
    </recommendedName>
</protein>
<organism evidence="3 4">
    <name type="scientific">Panicum virgatum</name>
    <name type="common">Blackwell switchgrass</name>
    <dbReference type="NCBI Taxonomy" id="38727"/>
    <lineage>
        <taxon>Eukaryota</taxon>
        <taxon>Viridiplantae</taxon>
        <taxon>Streptophyta</taxon>
        <taxon>Embryophyta</taxon>
        <taxon>Tracheophyta</taxon>
        <taxon>Spermatophyta</taxon>
        <taxon>Magnoliopsida</taxon>
        <taxon>Liliopsida</taxon>
        <taxon>Poales</taxon>
        <taxon>Poaceae</taxon>
        <taxon>PACMAD clade</taxon>
        <taxon>Panicoideae</taxon>
        <taxon>Panicodae</taxon>
        <taxon>Paniceae</taxon>
        <taxon>Panicinae</taxon>
        <taxon>Panicum</taxon>
        <taxon>Panicum sect. Hiantes</taxon>
    </lineage>
</organism>
<dbReference type="EMBL" id="CM029047">
    <property type="protein sequence ID" value="KAG2582099.1"/>
    <property type="molecule type" value="Genomic_DNA"/>
</dbReference>
<dbReference type="AlphaFoldDB" id="A0A8T0RB77"/>
<feature type="domain" description="PB1-like" evidence="2">
    <location>
        <begin position="18"/>
        <end position="84"/>
    </location>
</feature>
<evidence type="ECO:0000256" key="1">
    <source>
        <dbReference type="SAM" id="MobiDB-lite"/>
    </source>
</evidence>
<evidence type="ECO:0000313" key="4">
    <source>
        <dbReference type="Proteomes" id="UP000823388"/>
    </source>
</evidence>
<sequence length="150" mass="17234">MAADIWTLNLVCEGAAPGQENVQRKMDRDVICFFNLIELIEEYGYTSIDYLYYKKRDGLVALQWDTDVMKMLEENESEKNVSLFVTRQRIATIAPTKSNKEPSKSAAKKAKEKSGRKKKQQLNVIQSKEQYADEVDHQHDDDDIQETSGP</sequence>
<feature type="region of interest" description="Disordered" evidence="1">
    <location>
        <begin position="94"/>
        <end position="150"/>
    </location>
</feature>
<keyword evidence="4" id="KW-1185">Reference proteome</keyword>
<dbReference type="InterPro" id="IPR058594">
    <property type="entry name" value="PB1-like_dom_pln"/>
</dbReference>
<dbReference type="Pfam" id="PF26130">
    <property type="entry name" value="PB1-like"/>
    <property type="match status" value="1"/>
</dbReference>
<gene>
    <name evidence="3" type="ORF">PVAP13_6KG086635</name>
</gene>
<name>A0A8T0RB77_PANVG</name>
<feature type="compositionally biased region" description="Basic and acidic residues" evidence="1">
    <location>
        <begin position="130"/>
        <end position="140"/>
    </location>
</feature>
<dbReference type="Proteomes" id="UP000823388">
    <property type="component" value="Chromosome 6K"/>
</dbReference>
<feature type="compositionally biased region" description="Basic residues" evidence="1">
    <location>
        <begin position="106"/>
        <end position="120"/>
    </location>
</feature>
<evidence type="ECO:0000259" key="2">
    <source>
        <dbReference type="Pfam" id="PF26130"/>
    </source>
</evidence>
<feature type="compositionally biased region" description="Acidic residues" evidence="1">
    <location>
        <begin position="141"/>
        <end position="150"/>
    </location>
</feature>
<reference evidence="3" key="1">
    <citation type="submission" date="2020-05" db="EMBL/GenBank/DDBJ databases">
        <title>WGS assembly of Panicum virgatum.</title>
        <authorList>
            <person name="Lovell J.T."/>
            <person name="Jenkins J."/>
            <person name="Shu S."/>
            <person name="Juenger T.E."/>
            <person name="Schmutz J."/>
        </authorList>
    </citation>
    <scope>NUCLEOTIDE SEQUENCE</scope>
    <source>
        <strain evidence="3">AP13</strain>
    </source>
</reference>
<accession>A0A8T0RB77</accession>
<comment type="caution">
    <text evidence="3">The sequence shown here is derived from an EMBL/GenBank/DDBJ whole genome shotgun (WGS) entry which is preliminary data.</text>
</comment>